<reference evidence="1 2" key="1">
    <citation type="submission" date="2020-06" db="EMBL/GenBank/DDBJ databases">
        <title>Photobacterium damselae subsp. damselae comparative genomics.</title>
        <authorList>
            <person name="Osorio C.R."/>
        </authorList>
    </citation>
    <scope>NUCLEOTIDE SEQUENCE [LARGE SCALE GENOMIC DNA]</scope>
    <source>
        <strain evidence="1 2">TW250/03</strain>
    </source>
</reference>
<sequence length="357" mass="39852">MVKISILLKRLISSIVFIIFTSTSCYSYIIEGSLKGGKLDFRNLTKSFSGYDTVASWMPTKNLLPATKWSPGFQYKDIKVILVSPNGKTKVDISDAITVVGMEYKTSKDLKTISKFLSGNICNRGSSVGNTTNAIDSKGTPCHGETYESNGKMPFYFMRPLLNIDSTKIKEAFSLIPDTQKQEGIYSFSTSLVTPYFFEIQNNVETWQNIISNLNISINYQPGFITNIRLKDSSEHDIKFLNNKDGDMIEGTTTFTVIADGTMPQGLILTVPKTNNFFLTHTDPDVEHPKMPITVECPQCSDNIIAERGIAKIEDTIVNMSGSHIEFPIMVKIKENKNNVSMGDYRGNFVLNFGLNL</sequence>
<dbReference type="PROSITE" id="PS51257">
    <property type="entry name" value="PROKAR_LIPOPROTEIN"/>
    <property type="match status" value="1"/>
</dbReference>
<dbReference type="AlphaFoldDB" id="A0A850QSB9"/>
<comment type="caution">
    <text evidence="1">The sequence shown here is derived from an EMBL/GenBank/DDBJ whole genome shotgun (WGS) entry which is preliminary data.</text>
</comment>
<dbReference type="EMBL" id="JABXOR010001305">
    <property type="protein sequence ID" value="NVP02567.1"/>
    <property type="molecule type" value="Genomic_DNA"/>
</dbReference>
<protein>
    <recommendedName>
        <fullName evidence="3">Fimbrial protein</fullName>
    </recommendedName>
</protein>
<proteinExistence type="predicted"/>
<name>A0A850QSB9_PHODD</name>
<gene>
    <name evidence="1" type="ORF">HWA77_20355</name>
</gene>
<evidence type="ECO:0000313" key="2">
    <source>
        <dbReference type="Proteomes" id="UP000533429"/>
    </source>
</evidence>
<accession>A0A850QSB9</accession>
<evidence type="ECO:0008006" key="3">
    <source>
        <dbReference type="Google" id="ProtNLM"/>
    </source>
</evidence>
<organism evidence="1 2">
    <name type="scientific">Photobacterium damselae subsp. damselae</name>
    <name type="common">Listonella damsela</name>
    <dbReference type="NCBI Taxonomy" id="85581"/>
    <lineage>
        <taxon>Bacteria</taxon>
        <taxon>Pseudomonadati</taxon>
        <taxon>Pseudomonadota</taxon>
        <taxon>Gammaproteobacteria</taxon>
        <taxon>Vibrionales</taxon>
        <taxon>Vibrionaceae</taxon>
        <taxon>Photobacterium</taxon>
    </lineage>
</organism>
<evidence type="ECO:0000313" key="1">
    <source>
        <dbReference type="EMBL" id="NVP02567.1"/>
    </source>
</evidence>
<dbReference type="Proteomes" id="UP000533429">
    <property type="component" value="Unassembled WGS sequence"/>
</dbReference>